<keyword evidence="8" id="KW-1185">Reference proteome</keyword>
<sequence length="212" mass="23632">MEPSLALVFFLSMLASIVGTLPFGPINLSVVDTTINRSWRAAFHFSIAAALIEIPQSFIAIRFNPTVQQLLQHNLWVKAFVVVFFVALGLVFFCRKPASPQSKRTKLKENDFLHGLLVSIANPQAVPFWIFILAFLKSAEYLDISDHPPLFFLCVFLAGVACGKLLTLLFYAFLSQLIVQRAAFVSQWMNKIIGAILIGIGLFQGMREVLAL</sequence>
<dbReference type="STRING" id="760192.Halhy_5966"/>
<evidence type="ECO:0000256" key="1">
    <source>
        <dbReference type="ARBA" id="ARBA00004651"/>
    </source>
</evidence>
<dbReference type="RefSeq" id="WP_013768317.1">
    <property type="nucleotide sequence ID" value="NC_015510.1"/>
</dbReference>
<feature type="transmembrane region" description="Helical" evidence="6">
    <location>
        <begin position="115"/>
        <end position="136"/>
    </location>
</feature>
<evidence type="ECO:0000256" key="5">
    <source>
        <dbReference type="ARBA" id="ARBA00023136"/>
    </source>
</evidence>
<dbReference type="OrthoDB" id="9342487at2"/>
<evidence type="ECO:0000256" key="3">
    <source>
        <dbReference type="ARBA" id="ARBA00022692"/>
    </source>
</evidence>
<gene>
    <name evidence="7" type="ordered locus">Halhy_5966</name>
</gene>
<keyword evidence="2" id="KW-1003">Cell membrane</keyword>
<dbReference type="GO" id="GO:0005886">
    <property type="term" value="C:plasma membrane"/>
    <property type="evidence" value="ECO:0007669"/>
    <property type="project" value="UniProtKB-SubCell"/>
</dbReference>
<dbReference type="Pfam" id="PF01810">
    <property type="entry name" value="LysE"/>
    <property type="match status" value="1"/>
</dbReference>
<evidence type="ECO:0000313" key="7">
    <source>
        <dbReference type="EMBL" id="AEE53789.1"/>
    </source>
</evidence>
<dbReference type="KEGG" id="hhy:Halhy_5966"/>
<feature type="transmembrane region" description="Helical" evidence="6">
    <location>
        <begin position="6"/>
        <end position="30"/>
    </location>
</feature>
<reference key="2">
    <citation type="submission" date="2011-04" db="EMBL/GenBank/DDBJ databases">
        <title>Complete sequence of chromosome of Haliscomenobacter hydrossis DSM 1100.</title>
        <authorList>
            <consortium name="US DOE Joint Genome Institute (JGI-PGF)"/>
            <person name="Lucas S."/>
            <person name="Han J."/>
            <person name="Lapidus A."/>
            <person name="Bruce D."/>
            <person name="Goodwin L."/>
            <person name="Pitluck S."/>
            <person name="Peters L."/>
            <person name="Kyrpides N."/>
            <person name="Mavromatis K."/>
            <person name="Ivanova N."/>
            <person name="Ovchinnikova G."/>
            <person name="Pagani I."/>
            <person name="Daligault H."/>
            <person name="Detter J.C."/>
            <person name="Han C."/>
            <person name="Land M."/>
            <person name="Hauser L."/>
            <person name="Markowitz V."/>
            <person name="Cheng J.-F."/>
            <person name="Hugenholtz P."/>
            <person name="Woyke T."/>
            <person name="Wu D."/>
            <person name="Verbarg S."/>
            <person name="Frueling A."/>
            <person name="Brambilla E."/>
            <person name="Klenk H.-P."/>
            <person name="Eisen J.A."/>
        </authorList>
    </citation>
    <scope>NUCLEOTIDE SEQUENCE</scope>
    <source>
        <strain>DSM 1100</strain>
    </source>
</reference>
<evidence type="ECO:0000256" key="2">
    <source>
        <dbReference type="ARBA" id="ARBA00022475"/>
    </source>
</evidence>
<dbReference type="HOGENOM" id="CLU_113248_1_0_10"/>
<proteinExistence type="predicted"/>
<protein>
    <submittedName>
        <fullName evidence="7">Lysine exporter protein (LYSE/YGGA)</fullName>
    </submittedName>
</protein>
<dbReference type="GO" id="GO:0006865">
    <property type="term" value="P:amino acid transport"/>
    <property type="evidence" value="ECO:0007669"/>
    <property type="project" value="InterPro"/>
</dbReference>
<evidence type="ECO:0000313" key="8">
    <source>
        <dbReference type="Proteomes" id="UP000008461"/>
    </source>
</evidence>
<name>F4L0B6_HALH1</name>
<feature type="transmembrane region" description="Helical" evidence="6">
    <location>
        <begin position="42"/>
        <end position="63"/>
    </location>
</feature>
<dbReference type="EMBL" id="CP002691">
    <property type="protein sequence ID" value="AEE53789.1"/>
    <property type="molecule type" value="Genomic_DNA"/>
</dbReference>
<keyword evidence="3 6" id="KW-0812">Transmembrane</keyword>
<dbReference type="Proteomes" id="UP000008461">
    <property type="component" value="Chromosome"/>
</dbReference>
<keyword evidence="5 6" id="KW-0472">Membrane</keyword>
<comment type="subcellular location">
    <subcellularLocation>
        <location evidence="1">Cell membrane</location>
        <topology evidence="1">Multi-pass membrane protein</topology>
    </subcellularLocation>
</comment>
<feature type="transmembrane region" description="Helical" evidence="6">
    <location>
        <begin position="148"/>
        <end position="173"/>
    </location>
</feature>
<dbReference type="AlphaFoldDB" id="F4L0B6"/>
<evidence type="ECO:0000256" key="6">
    <source>
        <dbReference type="SAM" id="Phobius"/>
    </source>
</evidence>
<dbReference type="InterPro" id="IPR001123">
    <property type="entry name" value="LeuE-type"/>
</dbReference>
<evidence type="ECO:0000256" key="4">
    <source>
        <dbReference type="ARBA" id="ARBA00022989"/>
    </source>
</evidence>
<organism evidence="7 8">
    <name type="scientific">Haliscomenobacter hydrossis (strain ATCC 27775 / DSM 1100 / LMG 10767 / O)</name>
    <dbReference type="NCBI Taxonomy" id="760192"/>
    <lineage>
        <taxon>Bacteria</taxon>
        <taxon>Pseudomonadati</taxon>
        <taxon>Bacteroidota</taxon>
        <taxon>Saprospiria</taxon>
        <taxon>Saprospirales</taxon>
        <taxon>Haliscomenobacteraceae</taxon>
        <taxon>Haliscomenobacter</taxon>
    </lineage>
</organism>
<dbReference type="eggNOG" id="COG1280">
    <property type="taxonomic scope" value="Bacteria"/>
</dbReference>
<feature type="transmembrane region" description="Helical" evidence="6">
    <location>
        <begin position="75"/>
        <end position="94"/>
    </location>
</feature>
<accession>F4L0B6</accession>
<feature type="transmembrane region" description="Helical" evidence="6">
    <location>
        <begin position="185"/>
        <end position="206"/>
    </location>
</feature>
<keyword evidence="4 6" id="KW-1133">Transmembrane helix</keyword>
<reference evidence="7 8" key="1">
    <citation type="journal article" date="2011" name="Stand. Genomic Sci.">
        <title>Complete genome sequence of Haliscomenobacter hydrossis type strain (O).</title>
        <authorList>
            <consortium name="US DOE Joint Genome Institute (JGI-PGF)"/>
            <person name="Daligault H."/>
            <person name="Lapidus A."/>
            <person name="Zeytun A."/>
            <person name="Nolan M."/>
            <person name="Lucas S."/>
            <person name="Del Rio T.G."/>
            <person name="Tice H."/>
            <person name="Cheng J.F."/>
            <person name="Tapia R."/>
            <person name="Han C."/>
            <person name="Goodwin L."/>
            <person name="Pitluck S."/>
            <person name="Liolios K."/>
            <person name="Pagani I."/>
            <person name="Ivanova N."/>
            <person name="Huntemann M."/>
            <person name="Mavromatis K."/>
            <person name="Mikhailova N."/>
            <person name="Pati A."/>
            <person name="Chen A."/>
            <person name="Palaniappan K."/>
            <person name="Land M."/>
            <person name="Hauser L."/>
            <person name="Brambilla E.M."/>
            <person name="Rohde M."/>
            <person name="Verbarg S."/>
            <person name="Goker M."/>
            <person name="Bristow J."/>
            <person name="Eisen J.A."/>
            <person name="Markowitz V."/>
            <person name="Hugenholtz P."/>
            <person name="Kyrpides N.C."/>
            <person name="Klenk H.P."/>
            <person name="Woyke T."/>
        </authorList>
    </citation>
    <scope>NUCLEOTIDE SEQUENCE [LARGE SCALE GENOMIC DNA]</scope>
    <source>
        <strain evidence="8">ATCC 27775 / DSM 1100 / LMG 10767 / O</strain>
    </source>
</reference>